<dbReference type="PANTHER" id="PTHR12526">
    <property type="entry name" value="GLYCOSYLTRANSFERASE"/>
    <property type="match status" value="1"/>
</dbReference>
<dbReference type="Pfam" id="PF00534">
    <property type="entry name" value="Glycos_transf_1"/>
    <property type="match status" value="1"/>
</dbReference>
<name>A0ABD5UNI8_9EURY</name>
<dbReference type="InterPro" id="IPR028098">
    <property type="entry name" value="Glyco_trans_4-like_N"/>
</dbReference>
<keyword evidence="4" id="KW-1185">Reference proteome</keyword>
<keyword evidence="3" id="KW-0328">Glycosyltransferase</keyword>
<dbReference type="Pfam" id="PF13579">
    <property type="entry name" value="Glyco_trans_4_4"/>
    <property type="match status" value="1"/>
</dbReference>
<dbReference type="CDD" id="cd03801">
    <property type="entry name" value="GT4_PimA-like"/>
    <property type="match status" value="1"/>
</dbReference>
<dbReference type="AlphaFoldDB" id="A0ABD5UNI8"/>
<dbReference type="InterPro" id="IPR001296">
    <property type="entry name" value="Glyco_trans_1"/>
</dbReference>
<feature type="domain" description="Glycosyltransferase subfamily 4-like N-terminal" evidence="2">
    <location>
        <begin position="20"/>
        <end position="161"/>
    </location>
</feature>
<evidence type="ECO:0000313" key="4">
    <source>
        <dbReference type="Proteomes" id="UP001596296"/>
    </source>
</evidence>
<organism evidence="3 4">
    <name type="scientific">Halopenitus salinus</name>
    <dbReference type="NCBI Taxonomy" id="1198295"/>
    <lineage>
        <taxon>Archaea</taxon>
        <taxon>Methanobacteriati</taxon>
        <taxon>Methanobacteriota</taxon>
        <taxon>Stenosarchaea group</taxon>
        <taxon>Halobacteria</taxon>
        <taxon>Halobacteriales</taxon>
        <taxon>Haloferacaceae</taxon>
        <taxon>Halopenitus</taxon>
    </lineage>
</organism>
<sequence length="352" mass="39271">MRVAFVSLFTPHHGETPARSRTHRIARQLADRGHEVRWLCAQWWGGDHDSFEDEGIGYRRVVADPDPARFAARLPAALRRASPDVVHATNSPPGGALAATATRLFHRAPVLVDWWRDHPADSPISYRLLARGADGIVVPSETARTRLLEYGTDAEATTIIPESIDFGLVESADVDDRFDVVYSRRLDRDANVESFLLALAELRTREWRAAVIGDGPERRAAEETASDLRIDDRVTFLGETPIDERVSVFKGAHVAVQTATREAFASDLLWALACGCVGLVEYQAGSSAHEIAEARERARLVTSPQEIADAFLEAGSMSRRAVDDRFESYDRRPILERYLERYRSLLDARGKL</sequence>
<dbReference type="EC" id="2.4.-.-" evidence="3"/>
<keyword evidence="3" id="KW-0808">Transferase</keyword>
<gene>
    <name evidence="3" type="ORF">ACFQE9_00320</name>
</gene>
<evidence type="ECO:0000313" key="3">
    <source>
        <dbReference type="EMBL" id="MFC6891080.1"/>
    </source>
</evidence>
<dbReference type="RefSeq" id="WP_379738751.1">
    <property type="nucleotide sequence ID" value="NZ_JBHSVN010000001.1"/>
</dbReference>
<dbReference type="PANTHER" id="PTHR12526:SF630">
    <property type="entry name" value="GLYCOSYLTRANSFERASE"/>
    <property type="match status" value="1"/>
</dbReference>
<evidence type="ECO:0000259" key="2">
    <source>
        <dbReference type="Pfam" id="PF13579"/>
    </source>
</evidence>
<accession>A0ABD5UNI8</accession>
<dbReference type="SUPFAM" id="SSF53756">
    <property type="entry name" value="UDP-Glycosyltransferase/glycogen phosphorylase"/>
    <property type="match status" value="1"/>
</dbReference>
<dbReference type="Gene3D" id="3.40.50.2000">
    <property type="entry name" value="Glycogen Phosphorylase B"/>
    <property type="match status" value="2"/>
</dbReference>
<proteinExistence type="predicted"/>
<dbReference type="GO" id="GO:0016757">
    <property type="term" value="F:glycosyltransferase activity"/>
    <property type="evidence" value="ECO:0007669"/>
    <property type="project" value="UniProtKB-KW"/>
</dbReference>
<evidence type="ECO:0000259" key="1">
    <source>
        <dbReference type="Pfam" id="PF00534"/>
    </source>
</evidence>
<dbReference type="Proteomes" id="UP001596296">
    <property type="component" value="Unassembled WGS sequence"/>
</dbReference>
<dbReference type="EMBL" id="JBHSXL010000001">
    <property type="protein sequence ID" value="MFC6891080.1"/>
    <property type="molecule type" value="Genomic_DNA"/>
</dbReference>
<comment type="caution">
    <text evidence="3">The sequence shown here is derived from an EMBL/GenBank/DDBJ whole genome shotgun (WGS) entry which is preliminary data.</text>
</comment>
<reference evidence="3 4" key="1">
    <citation type="journal article" date="2019" name="Int. J. Syst. Evol. Microbiol.">
        <title>The Global Catalogue of Microorganisms (GCM) 10K type strain sequencing project: providing services to taxonomists for standard genome sequencing and annotation.</title>
        <authorList>
            <consortium name="The Broad Institute Genomics Platform"/>
            <consortium name="The Broad Institute Genome Sequencing Center for Infectious Disease"/>
            <person name="Wu L."/>
            <person name="Ma J."/>
        </authorList>
    </citation>
    <scope>NUCLEOTIDE SEQUENCE [LARGE SCALE GENOMIC DNA]</scope>
    <source>
        <strain evidence="3 4">SKJ47</strain>
    </source>
</reference>
<feature type="domain" description="Glycosyl transferase family 1" evidence="1">
    <location>
        <begin position="175"/>
        <end position="312"/>
    </location>
</feature>
<protein>
    <submittedName>
        <fullName evidence="3">Glycosyltransferase family 4 protein</fullName>
        <ecNumber evidence="3">2.4.-.-</ecNumber>
    </submittedName>
</protein>